<feature type="region of interest" description="Disordered" evidence="1">
    <location>
        <begin position="47"/>
        <end position="72"/>
    </location>
</feature>
<protein>
    <submittedName>
        <fullName evidence="2">Uncharacterized protein</fullName>
    </submittedName>
</protein>
<keyword evidence="3" id="KW-1185">Reference proteome</keyword>
<comment type="caution">
    <text evidence="2">The sequence shown here is derived from an EMBL/GenBank/DDBJ whole genome shotgun (WGS) entry which is preliminary data.</text>
</comment>
<name>A0ABW3D0M6_9FLAO</name>
<evidence type="ECO:0000256" key="1">
    <source>
        <dbReference type="SAM" id="MobiDB-lite"/>
    </source>
</evidence>
<reference evidence="3" key="1">
    <citation type="journal article" date="2019" name="Int. J. Syst. Evol. Microbiol.">
        <title>The Global Catalogue of Microorganisms (GCM) 10K type strain sequencing project: providing services to taxonomists for standard genome sequencing and annotation.</title>
        <authorList>
            <consortium name="The Broad Institute Genomics Platform"/>
            <consortium name="The Broad Institute Genome Sequencing Center for Infectious Disease"/>
            <person name="Wu L."/>
            <person name="Ma J."/>
        </authorList>
    </citation>
    <scope>NUCLEOTIDE SEQUENCE [LARGE SCALE GENOMIC DNA]</scope>
    <source>
        <strain evidence="3">CCUG 62952</strain>
    </source>
</reference>
<dbReference type="EMBL" id="JBHTJH010000017">
    <property type="protein sequence ID" value="MFD0863586.1"/>
    <property type="molecule type" value="Genomic_DNA"/>
</dbReference>
<proteinExistence type="predicted"/>
<sequence>MALFQSFGIGIDDAIQMDELIEHARFHQEKYGDNMLVFISKHYGALKDTHEQEHQEEKGEHEQLPFQNSSHTTPPVVLVQNISKTECGTPELLELTIPNFYYQAPSSSLHSEGLLHPPQLS</sequence>
<dbReference type="RefSeq" id="WP_386409758.1">
    <property type="nucleotide sequence ID" value="NZ_JBHTJH010000017.1"/>
</dbReference>
<gene>
    <name evidence="2" type="ORF">ACFQ1M_15320</name>
</gene>
<evidence type="ECO:0000313" key="3">
    <source>
        <dbReference type="Proteomes" id="UP001596978"/>
    </source>
</evidence>
<dbReference type="Proteomes" id="UP001596978">
    <property type="component" value="Unassembled WGS sequence"/>
</dbReference>
<organism evidence="2 3">
    <name type="scientific">Sungkyunkwania multivorans</name>
    <dbReference type="NCBI Taxonomy" id="1173618"/>
    <lineage>
        <taxon>Bacteria</taxon>
        <taxon>Pseudomonadati</taxon>
        <taxon>Bacteroidota</taxon>
        <taxon>Flavobacteriia</taxon>
        <taxon>Flavobacteriales</taxon>
        <taxon>Flavobacteriaceae</taxon>
        <taxon>Sungkyunkwania</taxon>
    </lineage>
</organism>
<evidence type="ECO:0000313" key="2">
    <source>
        <dbReference type="EMBL" id="MFD0863586.1"/>
    </source>
</evidence>
<accession>A0ABW3D0M6</accession>
<feature type="compositionally biased region" description="Basic and acidic residues" evidence="1">
    <location>
        <begin position="47"/>
        <end position="63"/>
    </location>
</feature>